<evidence type="ECO:0000313" key="6">
    <source>
        <dbReference type="EMBL" id="REG33752.1"/>
    </source>
</evidence>
<dbReference type="GO" id="GO:0043565">
    <property type="term" value="F:sequence-specific DNA binding"/>
    <property type="evidence" value="ECO:0007669"/>
    <property type="project" value="TreeGrafter"/>
</dbReference>
<gene>
    <name evidence="6" type="ORF">ATH84_104223</name>
</gene>
<dbReference type="Gene3D" id="3.40.190.10">
    <property type="entry name" value="Periplasmic binding protein-like II"/>
    <property type="match status" value="1"/>
</dbReference>
<name>A0AAQ0HE99_PARVE</name>
<keyword evidence="3" id="KW-0238">DNA-binding</keyword>
<dbReference type="InterPro" id="IPR000847">
    <property type="entry name" value="LysR_HTH_N"/>
</dbReference>
<dbReference type="SUPFAM" id="SSF53850">
    <property type="entry name" value="Periplasmic binding protein-like II"/>
    <property type="match status" value="1"/>
</dbReference>
<feature type="domain" description="HTH lysR-type" evidence="5">
    <location>
        <begin position="6"/>
        <end position="63"/>
    </location>
</feature>
<dbReference type="PANTHER" id="PTHR30537:SF3">
    <property type="entry name" value="TRANSCRIPTIONAL REGULATORY PROTEIN"/>
    <property type="match status" value="1"/>
</dbReference>
<comment type="caution">
    <text evidence="6">The sequence shown here is derived from an EMBL/GenBank/DDBJ whole genome shotgun (WGS) entry which is preliminary data.</text>
</comment>
<evidence type="ECO:0000256" key="4">
    <source>
        <dbReference type="ARBA" id="ARBA00023163"/>
    </source>
</evidence>
<proteinExistence type="inferred from homology"/>
<dbReference type="InterPro" id="IPR005119">
    <property type="entry name" value="LysR_subst-bd"/>
</dbReference>
<dbReference type="GO" id="GO:0006351">
    <property type="term" value="P:DNA-templated transcription"/>
    <property type="evidence" value="ECO:0007669"/>
    <property type="project" value="TreeGrafter"/>
</dbReference>
<keyword evidence="2" id="KW-0805">Transcription regulation</keyword>
<dbReference type="SUPFAM" id="SSF46785">
    <property type="entry name" value="Winged helix' DNA-binding domain"/>
    <property type="match status" value="1"/>
</dbReference>
<dbReference type="InterPro" id="IPR036388">
    <property type="entry name" value="WH-like_DNA-bd_sf"/>
</dbReference>
<dbReference type="PROSITE" id="PS50931">
    <property type="entry name" value="HTH_LYSR"/>
    <property type="match status" value="1"/>
</dbReference>
<evidence type="ECO:0000256" key="1">
    <source>
        <dbReference type="ARBA" id="ARBA00009437"/>
    </source>
</evidence>
<dbReference type="RefSeq" id="WP_052095696.1">
    <property type="nucleotide sequence ID" value="NZ_CP035286.1"/>
</dbReference>
<dbReference type="PRINTS" id="PR00039">
    <property type="entry name" value="HTHLYSR"/>
</dbReference>
<protein>
    <submittedName>
        <fullName evidence="6">LysR family transcriptional regulator</fullName>
    </submittedName>
</protein>
<sequence>MAVSGLNWDDLRIVQAVCRTGSFSRAARSLQLNETTISRRVLRLEDELGTSLFDAVNGERRPTAACRAVVGNLDMMANAAADIARMLGTRDHASRKLRLTTISAIAEYLLAPRLGDLFAALPDLSLALETSDSNVDMSRWEADLAIRLGRPRQGAFLMRKIGTLNFWLIRPAGGGASRIAVYPEALAGTPEMQALLAQEGLGPVLLETSDLKVMRRLLEDGLAVGVLPDFLADEIPAEAPVVRTPLQVSRDVWLLSQPHLRDDHHAKQLSDWCVSLFAARSP</sequence>
<dbReference type="AlphaFoldDB" id="A0AAQ0HE99"/>
<accession>A0AAQ0HE99</accession>
<dbReference type="Pfam" id="PF00126">
    <property type="entry name" value="HTH_1"/>
    <property type="match status" value="1"/>
</dbReference>
<dbReference type="PANTHER" id="PTHR30537">
    <property type="entry name" value="HTH-TYPE TRANSCRIPTIONAL REGULATOR"/>
    <property type="match status" value="1"/>
</dbReference>
<evidence type="ECO:0000259" key="5">
    <source>
        <dbReference type="PROSITE" id="PS50931"/>
    </source>
</evidence>
<evidence type="ECO:0000256" key="2">
    <source>
        <dbReference type="ARBA" id="ARBA00023015"/>
    </source>
</evidence>
<dbReference type="GO" id="GO:0003700">
    <property type="term" value="F:DNA-binding transcription factor activity"/>
    <property type="evidence" value="ECO:0007669"/>
    <property type="project" value="InterPro"/>
</dbReference>
<dbReference type="Proteomes" id="UP000256794">
    <property type="component" value="Unassembled WGS sequence"/>
</dbReference>
<keyword evidence="4" id="KW-0804">Transcription</keyword>
<dbReference type="InterPro" id="IPR058163">
    <property type="entry name" value="LysR-type_TF_proteobact-type"/>
</dbReference>
<reference evidence="6 7" key="1">
    <citation type="submission" date="2018-08" db="EMBL/GenBank/DDBJ databases">
        <title>Genomic Encyclopedia of Archaeal and Bacterial Type Strains, Phase II (KMG-II): from individual species to whole genera.</title>
        <authorList>
            <person name="Goeker M."/>
        </authorList>
    </citation>
    <scope>NUCLEOTIDE SEQUENCE [LARGE SCALE GENOMIC DNA]</scope>
    <source>
        <strain evidence="6 7">DSM 582</strain>
    </source>
</reference>
<keyword evidence="7" id="KW-1185">Reference proteome</keyword>
<dbReference type="EMBL" id="QUMX01000042">
    <property type="protein sequence ID" value="REG33752.1"/>
    <property type="molecule type" value="Genomic_DNA"/>
</dbReference>
<dbReference type="Gene3D" id="1.10.10.10">
    <property type="entry name" value="Winged helix-like DNA-binding domain superfamily/Winged helix DNA-binding domain"/>
    <property type="match status" value="1"/>
</dbReference>
<evidence type="ECO:0000256" key="3">
    <source>
        <dbReference type="ARBA" id="ARBA00023125"/>
    </source>
</evidence>
<dbReference type="InterPro" id="IPR036390">
    <property type="entry name" value="WH_DNA-bd_sf"/>
</dbReference>
<evidence type="ECO:0000313" key="7">
    <source>
        <dbReference type="Proteomes" id="UP000256794"/>
    </source>
</evidence>
<dbReference type="Pfam" id="PF03466">
    <property type="entry name" value="LysR_substrate"/>
    <property type="match status" value="1"/>
</dbReference>
<organism evidence="6 7">
    <name type="scientific">Paracoccus versutus</name>
    <name type="common">Thiobacillus versutus</name>
    <dbReference type="NCBI Taxonomy" id="34007"/>
    <lineage>
        <taxon>Bacteria</taxon>
        <taxon>Pseudomonadati</taxon>
        <taxon>Pseudomonadota</taxon>
        <taxon>Alphaproteobacteria</taxon>
        <taxon>Rhodobacterales</taxon>
        <taxon>Paracoccaceae</taxon>
        <taxon>Paracoccus</taxon>
    </lineage>
</organism>
<comment type="similarity">
    <text evidence="1">Belongs to the LysR transcriptional regulatory family.</text>
</comment>